<dbReference type="PIRSF" id="PIRSF037382">
    <property type="entry name" value="CCT_LicC"/>
    <property type="match status" value="1"/>
</dbReference>
<protein>
    <recommendedName>
        <fullName evidence="3">MobA-like NTP transferase domain-containing protein</fullName>
    </recommendedName>
</protein>
<evidence type="ECO:0000313" key="4">
    <source>
        <dbReference type="EMBL" id="BBM83935.1"/>
    </source>
</evidence>
<proteinExistence type="predicted"/>
<name>A0A5S9INS1_UABAM</name>
<dbReference type="RefSeq" id="WP_151968116.1">
    <property type="nucleotide sequence ID" value="NZ_AP019860.1"/>
</dbReference>
<sequence>MNAILLAAGMGTRLRPITNTTPKSLIVVNEEPLLERQIKFLRAVGVEDIFVVTGYLAEKFAYLKERGITLIHNDKYDKYNNIYTMYLVKDLLGDSYVIDADVYLHRNVLLEKPATSLYFTGCKKNVQQEWKLHFSDDHKVFDISVADGEHYIMSGVSYWTQQDADIIVDKLQSVVDRGSFGELYWDNIVKDNLPYLNVYAQKIGENDWFEIDSVDELRQVQNFIQQHNDIQS</sequence>
<evidence type="ECO:0000259" key="3">
    <source>
        <dbReference type="Pfam" id="PF12804"/>
    </source>
</evidence>
<evidence type="ECO:0000313" key="5">
    <source>
        <dbReference type="Proteomes" id="UP000326354"/>
    </source>
</evidence>
<feature type="domain" description="MobA-like NTP transferase" evidence="3">
    <location>
        <begin position="3"/>
        <end position="77"/>
    </location>
</feature>
<dbReference type="InterPro" id="IPR025877">
    <property type="entry name" value="MobA-like_NTP_Trfase"/>
</dbReference>
<dbReference type="GO" id="GO:0016779">
    <property type="term" value="F:nucleotidyltransferase activity"/>
    <property type="evidence" value="ECO:0007669"/>
    <property type="project" value="UniProtKB-KW"/>
</dbReference>
<gene>
    <name evidence="4" type="ORF">UABAM_02290</name>
</gene>
<keyword evidence="5" id="KW-1185">Reference proteome</keyword>
<dbReference type="SUPFAM" id="SSF53448">
    <property type="entry name" value="Nucleotide-diphospho-sugar transferases"/>
    <property type="match status" value="1"/>
</dbReference>
<dbReference type="PANTHER" id="PTHR43584:SF5">
    <property type="entry name" value="PROTEIN LICC"/>
    <property type="match status" value="1"/>
</dbReference>
<dbReference type="InterPro" id="IPR050065">
    <property type="entry name" value="GlmU-like"/>
</dbReference>
<dbReference type="PANTHER" id="PTHR43584">
    <property type="entry name" value="NUCLEOTIDYL TRANSFERASE"/>
    <property type="match status" value="1"/>
</dbReference>
<dbReference type="Pfam" id="PF12804">
    <property type="entry name" value="NTP_transf_3"/>
    <property type="match status" value="1"/>
</dbReference>
<reference evidence="4 5" key="1">
    <citation type="submission" date="2019-08" db="EMBL/GenBank/DDBJ databases">
        <title>Complete genome sequence of Candidatus Uab amorphum.</title>
        <authorList>
            <person name="Shiratori T."/>
            <person name="Suzuki S."/>
            <person name="Kakizawa Y."/>
            <person name="Ishida K."/>
        </authorList>
    </citation>
    <scope>NUCLEOTIDE SEQUENCE [LARGE SCALE GENOMIC DNA]</scope>
    <source>
        <strain evidence="4 5">SRT547</strain>
    </source>
</reference>
<organism evidence="4 5">
    <name type="scientific">Uabimicrobium amorphum</name>
    <dbReference type="NCBI Taxonomy" id="2596890"/>
    <lineage>
        <taxon>Bacteria</taxon>
        <taxon>Pseudomonadati</taxon>
        <taxon>Planctomycetota</taxon>
        <taxon>Candidatus Uabimicrobiia</taxon>
        <taxon>Candidatus Uabimicrobiales</taxon>
        <taxon>Candidatus Uabimicrobiaceae</taxon>
        <taxon>Candidatus Uabimicrobium</taxon>
    </lineage>
</organism>
<dbReference type="OrthoDB" id="9801899at2"/>
<dbReference type="InterPro" id="IPR017189">
    <property type="entry name" value="CTP-phospocholine_CTT"/>
</dbReference>
<evidence type="ECO:0000256" key="1">
    <source>
        <dbReference type="ARBA" id="ARBA00022679"/>
    </source>
</evidence>
<dbReference type="Proteomes" id="UP000326354">
    <property type="component" value="Chromosome"/>
</dbReference>
<dbReference type="AlphaFoldDB" id="A0A5S9INS1"/>
<dbReference type="KEGG" id="uam:UABAM_02290"/>
<keyword evidence="2" id="KW-0548">Nucleotidyltransferase</keyword>
<keyword evidence="1" id="KW-0808">Transferase</keyword>
<dbReference type="Gene3D" id="3.90.550.10">
    <property type="entry name" value="Spore Coat Polysaccharide Biosynthesis Protein SpsA, Chain A"/>
    <property type="match status" value="1"/>
</dbReference>
<dbReference type="CDD" id="cd02523">
    <property type="entry name" value="PC_cytidylyltransferase"/>
    <property type="match status" value="1"/>
</dbReference>
<evidence type="ECO:0000256" key="2">
    <source>
        <dbReference type="ARBA" id="ARBA00022695"/>
    </source>
</evidence>
<dbReference type="InterPro" id="IPR029044">
    <property type="entry name" value="Nucleotide-diphossugar_trans"/>
</dbReference>
<accession>A0A5S9INS1</accession>
<dbReference type="EMBL" id="AP019860">
    <property type="protein sequence ID" value="BBM83935.1"/>
    <property type="molecule type" value="Genomic_DNA"/>
</dbReference>